<dbReference type="Proteomes" id="UP001189429">
    <property type="component" value="Unassembled WGS sequence"/>
</dbReference>
<evidence type="ECO:0000313" key="2">
    <source>
        <dbReference type="Proteomes" id="UP001189429"/>
    </source>
</evidence>
<organism evidence="1 2">
    <name type="scientific">Prorocentrum cordatum</name>
    <dbReference type="NCBI Taxonomy" id="2364126"/>
    <lineage>
        <taxon>Eukaryota</taxon>
        <taxon>Sar</taxon>
        <taxon>Alveolata</taxon>
        <taxon>Dinophyceae</taxon>
        <taxon>Prorocentrales</taxon>
        <taxon>Prorocentraceae</taxon>
        <taxon>Prorocentrum</taxon>
    </lineage>
</organism>
<reference evidence="1" key="1">
    <citation type="submission" date="2023-10" db="EMBL/GenBank/DDBJ databases">
        <authorList>
            <person name="Chen Y."/>
            <person name="Shah S."/>
            <person name="Dougan E. K."/>
            <person name="Thang M."/>
            <person name="Chan C."/>
        </authorList>
    </citation>
    <scope>NUCLEOTIDE SEQUENCE [LARGE SCALE GENOMIC DNA]</scope>
</reference>
<sequence>MPSFYTPVAILAQAIFCLSRPRPARSFASVESAMAPLDVARLPPAALAALGGVSAVLAQAGSEEGVSLRRACALVSAAVRGAAQAAVGVSPHGAVEVVQEVVDTVYAELGGDRNVGSAKLSLSAHGPDGKKLAKRLGRASRARNWDAHPDKAYLAADVKKFAEKAEASAAGRQAAAKLAANSDFDTAAEDDTSAESEATQVKQLKGELQVFR</sequence>
<gene>
    <name evidence="1" type="ORF">PCOR1329_LOCUS24038</name>
</gene>
<comment type="caution">
    <text evidence="1">The sequence shown here is derived from an EMBL/GenBank/DDBJ whole genome shotgun (WGS) entry which is preliminary data.</text>
</comment>
<keyword evidence="2" id="KW-1185">Reference proteome</keyword>
<evidence type="ECO:0000313" key="1">
    <source>
        <dbReference type="EMBL" id="CAK0823225.1"/>
    </source>
</evidence>
<protein>
    <submittedName>
        <fullName evidence="1">Uncharacterized protein</fullName>
    </submittedName>
</protein>
<accession>A0ABN9RV48</accession>
<dbReference type="EMBL" id="CAUYUJ010008224">
    <property type="protein sequence ID" value="CAK0823225.1"/>
    <property type="molecule type" value="Genomic_DNA"/>
</dbReference>
<name>A0ABN9RV48_9DINO</name>
<proteinExistence type="predicted"/>